<feature type="region of interest" description="Disordered" evidence="1">
    <location>
        <begin position="215"/>
        <end position="337"/>
    </location>
</feature>
<dbReference type="KEGG" id="pchm:VFPPC_09455"/>
<protein>
    <submittedName>
        <fullName evidence="4">IEC3 subunit of the ino80 complex, chromatin re-modelling domain-containing protein</fullName>
    </submittedName>
</protein>
<feature type="domain" description="INO80 complex subunit 3 N-terminal" evidence="2">
    <location>
        <begin position="20"/>
        <end position="87"/>
    </location>
</feature>
<dbReference type="GO" id="GO:0006338">
    <property type="term" value="P:chromatin remodeling"/>
    <property type="evidence" value="ECO:0007669"/>
    <property type="project" value="InterPro"/>
</dbReference>
<keyword evidence="5" id="KW-1185">Reference proteome</keyword>
<dbReference type="STRING" id="1380566.A0A179F832"/>
<evidence type="ECO:0000259" key="2">
    <source>
        <dbReference type="Pfam" id="PF14612"/>
    </source>
</evidence>
<dbReference type="Pfam" id="PF14612">
    <property type="entry name" value="Ino80_Iec3"/>
    <property type="match status" value="1"/>
</dbReference>
<comment type="caution">
    <text evidence="4">The sequence shown here is derived from an EMBL/GenBank/DDBJ whole genome shotgun (WGS) entry which is preliminary data.</text>
</comment>
<organism evidence="4 5">
    <name type="scientific">Pochonia chlamydosporia 170</name>
    <dbReference type="NCBI Taxonomy" id="1380566"/>
    <lineage>
        <taxon>Eukaryota</taxon>
        <taxon>Fungi</taxon>
        <taxon>Dikarya</taxon>
        <taxon>Ascomycota</taxon>
        <taxon>Pezizomycotina</taxon>
        <taxon>Sordariomycetes</taxon>
        <taxon>Hypocreomycetidae</taxon>
        <taxon>Hypocreales</taxon>
        <taxon>Clavicipitaceae</taxon>
        <taxon>Pochonia</taxon>
    </lineage>
</organism>
<feature type="compositionally biased region" description="Basic and acidic residues" evidence="1">
    <location>
        <begin position="7"/>
        <end position="16"/>
    </location>
</feature>
<dbReference type="Pfam" id="PF24244">
    <property type="entry name" value="Iec3-like_M"/>
    <property type="match status" value="1"/>
</dbReference>
<dbReference type="EMBL" id="LSBJ02000007">
    <property type="protein sequence ID" value="OAQ61644.1"/>
    <property type="molecule type" value="Genomic_DNA"/>
</dbReference>
<feature type="compositionally biased region" description="Basic and acidic residues" evidence="1">
    <location>
        <begin position="259"/>
        <end position="273"/>
    </location>
</feature>
<evidence type="ECO:0000259" key="3">
    <source>
        <dbReference type="Pfam" id="PF24244"/>
    </source>
</evidence>
<sequence>MDGSPVKAEESADHRKSGYKSWKKKYRKMRIVFDHKMQEGEDLHKQEDKASATVKRIAVENDRLLDLLLDINNSPQIPLDKRVDVSLKPSAAAKVTLPLDAKHTTQKEQAIKKLEELLEDIPHTSYTSAKDSKPSYINDLAAPDGESFPASFLSADDIDNYIHDVDSAIDPDTHIPTLAPRAHPTTNPIQHALLKNPTSVTNWLRKHAPKIFLQDGEAHDGDDEGQTGHHTGGRKTRGSRGERGGGRGRGKRGSLASRMADRERERDRDRGDWDASMDEDPDFGTPVGRGKRKRVDDPGYRPGGSLGRPVKKKRKSDVDGTPAARKSKKESGTPRGD</sequence>
<evidence type="ECO:0000256" key="1">
    <source>
        <dbReference type="SAM" id="MobiDB-lite"/>
    </source>
</evidence>
<dbReference type="GeneID" id="28851982"/>
<proteinExistence type="predicted"/>
<dbReference type="RefSeq" id="XP_018139348.1">
    <property type="nucleotide sequence ID" value="XM_018287988.1"/>
</dbReference>
<gene>
    <name evidence="4" type="ORF">VFPPC_09455</name>
</gene>
<name>A0A179F832_METCM</name>
<dbReference type="GO" id="GO:0031011">
    <property type="term" value="C:Ino80 complex"/>
    <property type="evidence" value="ECO:0007669"/>
    <property type="project" value="InterPro"/>
</dbReference>
<dbReference type="Proteomes" id="UP000078397">
    <property type="component" value="Unassembled WGS sequence"/>
</dbReference>
<dbReference type="InterPro" id="IPR055449">
    <property type="entry name" value="Iec3-like_M"/>
</dbReference>
<accession>A0A179F832</accession>
<feature type="domain" description="INO80 complex subunit 3-like middle region" evidence="3">
    <location>
        <begin position="112"/>
        <end position="217"/>
    </location>
</feature>
<dbReference type="AlphaFoldDB" id="A0A179F832"/>
<evidence type="ECO:0000313" key="4">
    <source>
        <dbReference type="EMBL" id="OAQ61644.1"/>
    </source>
</evidence>
<dbReference type="OrthoDB" id="4095124at2759"/>
<feature type="region of interest" description="Disordered" evidence="1">
    <location>
        <begin position="1"/>
        <end position="21"/>
    </location>
</feature>
<dbReference type="InterPro" id="IPR032742">
    <property type="entry name" value="Iec3_N"/>
</dbReference>
<reference evidence="4 5" key="1">
    <citation type="journal article" date="2016" name="PLoS Pathog.">
        <title>Biosynthesis of antibiotic leucinostatins in bio-control fungus Purpureocillium lilacinum and their inhibition on phytophthora revealed by genome mining.</title>
        <authorList>
            <person name="Wang G."/>
            <person name="Liu Z."/>
            <person name="Lin R."/>
            <person name="Li E."/>
            <person name="Mao Z."/>
            <person name="Ling J."/>
            <person name="Yang Y."/>
            <person name="Yin W.B."/>
            <person name="Xie B."/>
        </authorList>
    </citation>
    <scope>NUCLEOTIDE SEQUENCE [LARGE SCALE GENOMIC DNA]</scope>
    <source>
        <strain evidence="4">170</strain>
    </source>
</reference>
<evidence type="ECO:0000313" key="5">
    <source>
        <dbReference type="Proteomes" id="UP000078397"/>
    </source>
</evidence>